<evidence type="ECO:0000313" key="2">
    <source>
        <dbReference type="Proteomes" id="UP000189670"/>
    </source>
</evidence>
<dbReference type="Proteomes" id="UP000189670">
    <property type="component" value="Unassembled WGS sequence"/>
</dbReference>
<dbReference type="AlphaFoldDB" id="A0A1V1P1Y5"/>
<feature type="non-terminal residue" evidence="1">
    <location>
        <position position="215"/>
    </location>
</feature>
<organism evidence="1 2">
    <name type="scientific">Candidatus Magnetoglobus multicellularis str. Araruama</name>
    <dbReference type="NCBI Taxonomy" id="890399"/>
    <lineage>
        <taxon>Bacteria</taxon>
        <taxon>Pseudomonadati</taxon>
        <taxon>Thermodesulfobacteriota</taxon>
        <taxon>Desulfobacteria</taxon>
        <taxon>Desulfobacterales</taxon>
        <taxon>Desulfobacteraceae</taxon>
        <taxon>Candidatus Magnetoglobus</taxon>
    </lineage>
</organism>
<reference evidence="2" key="1">
    <citation type="submission" date="2012-11" db="EMBL/GenBank/DDBJ databases">
        <authorList>
            <person name="Lucero-Rivera Y.E."/>
            <person name="Tovar-Ramirez D."/>
        </authorList>
    </citation>
    <scope>NUCLEOTIDE SEQUENCE [LARGE SCALE GENOMIC DNA]</scope>
    <source>
        <strain evidence="2">Araruama</strain>
    </source>
</reference>
<comment type="caution">
    <text evidence="1">The sequence shown here is derived from an EMBL/GenBank/DDBJ whole genome shotgun (WGS) entry which is preliminary data.</text>
</comment>
<sequence>MPVNPDRKIYLAKGYQFTAFLPTHPINAQTAFSDILDNIDYAKDSKSNILRKIGPTWVNNIGDLKPGQGYLLKMKVDDILQYPTNSKLKRNTRNDNIEIPTHFGEVNGNPADPAWTIYLAKATIKEQDLAPGDEIAIFDGEKLVGAFKLNETLTDDGKFDNVLKALSTLNEGDGYEPGGRYTFKCWDASKRIEHSNFEIVLNNPYNDAYTGEVFP</sequence>
<accession>A0A1V1P1Y5</accession>
<proteinExistence type="predicted"/>
<gene>
    <name evidence="1" type="ORF">OMM_10075</name>
</gene>
<dbReference type="EMBL" id="ATBP01000803">
    <property type="protein sequence ID" value="ETR68889.1"/>
    <property type="molecule type" value="Genomic_DNA"/>
</dbReference>
<protein>
    <submittedName>
        <fullName evidence="1">Uncharacterized protein</fullName>
    </submittedName>
</protein>
<name>A0A1V1P1Y5_9BACT</name>
<evidence type="ECO:0000313" key="1">
    <source>
        <dbReference type="EMBL" id="ETR68889.1"/>
    </source>
</evidence>